<keyword evidence="3" id="KW-1185">Reference proteome</keyword>
<evidence type="ECO:0000313" key="3">
    <source>
        <dbReference type="Proteomes" id="UP001527202"/>
    </source>
</evidence>
<comment type="caution">
    <text evidence="2">The sequence shown here is derived from an EMBL/GenBank/DDBJ whole genome shotgun (WGS) entry which is preliminary data.</text>
</comment>
<dbReference type="InterPro" id="IPR025672">
    <property type="entry name" value="Sigma_reg_C_dom"/>
</dbReference>
<proteinExistence type="predicted"/>
<organism evidence="2 3">
    <name type="scientific">Paenibacillus chitinolyticus</name>
    <dbReference type="NCBI Taxonomy" id="79263"/>
    <lineage>
        <taxon>Bacteria</taxon>
        <taxon>Bacillati</taxon>
        <taxon>Bacillota</taxon>
        <taxon>Bacilli</taxon>
        <taxon>Bacillales</taxon>
        <taxon>Paenibacillaceae</taxon>
        <taxon>Paenibacillus</taxon>
    </lineage>
</organism>
<reference evidence="2 3" key="1">
    <citation type="submission" date="2022-05" db="EMBL/GenBank/DDBJ databases">
        <title>Genome Sequencing of Bee-Associated Microbes.</title>
        <authorList>
            <person name="Dunlap C."/>
        </authorList>
    </citation>
    <scope>NUCLEOTIDE SEQUENCE [LARGE SCALE GENOMIC DNA]</scope>
    <source>
        <strain evidence="2 3">NRRL B-23120</strain>
    </source>
</reference>
<dbReference type="Proteomes" id="UP001527202">
    <property type="component" value="Unassembled WGS sequence"/>
</dbReference>
<name>A0ABT4FES9_9BACL</name>
<dbReference type="EMBL" id="JAMDMJ010000015">
    <property type="protein sequence ID" value="MCY9596987.1"/>
    <property type="molecule type" value="Genomic_DNA"/>
</dbReference>
<protein>
    <submittedName>
        <fullName evidence="2">Anti-sigma factor C-terminal domain-containing protein</fullName>
    </submittedName>
</protein>
<feature type="domain" description="Sigma factor regulator C-terminal" evidence="1">
    <location>
        <begin position="4"/>
        <end position="138"/>
    </location>
</feature>
<dbReference type="RefSeq" id="WP_241688698.1">
    <property type="nucleotide sequence ID" value="NZ_CP026520.1"/>
</dbReference>
<gene>
    <name evidence="2" type="ORF">M5X16_14515</name>
</gene>
<accession>A0ABT4FES9</accession>
<evidence type="ECO:0000313" key="2">
    <source>
        <dbReference type="EMBL" id="MCY9596987.1"/>
    </source>
</evidence>
<evidence type="ECO:0000259" key="1">
    <source>
        <dbReference type="Pfam" id="PF13791"/>
    </source>
</evidence>
<dbReference type="GeneID" id="95376967"/>
<dbReference type="Pfam" id="PF13791">
    <property type="entry name" value="Sigma_reg_C"/>
    <property type="match status" value="1"/>
</dbReference>
<sequence>MSLNRVTGTDETLKALQSGSVEVVWYAVDTGFEQRGVDSGGRVIGPIGYPAHEDWDAWSPFNDTKENAEQFMDTLVFLKNYEKMAALFSRSQSLELDKRIRYLKDNGIKTYGAVVTGPVKDLAALRNNALVRGIKVGEVRLWN</sequence>